<dbReference type="InterPro" id="IPR050438">
    <property type="entry name" value="LMW_PTPase"/>
</dbReference>
<sequence>MTTPTRICFVCSGNICRSPMAEVITQSLLDDAGRTDVHVSSAGTGGWHEGQGANPPAVRALADAGYDGSAHVAHEFDPAWFDELDLVVALDRGHERALRSWARTAAERDRVVLLRSFDPAADGDEVADPYGGSAQVFADCLVEIEAACRGLVASLER</sequence>
<dbReference type="PANTHER" id="PTHR11717">
    <property type="entry name" value="LOW MOLECULAR WEIGHT PROTEIN TYROSINE PHOSPHATASE"/>
    <property type="match status" value="1"/>
</dbReference>
<evidence type="ECO:0000313" key="7">
    <source>
        <dbReference type="Proteomes" id="UP001596189"/>
    </source>
</evidence>
<dbReference type="CDD" id="cd16343">
    <property type="entry name" value="LMWPTP"/>
    <property type="match status" value="1"/>
</dbReference>
<protein>
    <recommendedName>
        <fullName evidence="2">protein-tyrosine-phosphatase</fullName>
        <ecNumber evidence="2">3.1.3.48</ecNumber>
    </recommendedName>
</protein>
<dbReference type="InterPro" id="IPR036196">
    <property type="entry name" value="Ptyr_pPase_sf"/>
</dbReference>
<dbReference type="Gene3D" id="3.40.50.2300">
    <property type="match status" value="1"/>
</dbReference>
<gene>
    <name evidence="6" type="ORF">ACFQDO_08530</name>
</gene>
<dbReference type="RefSeq" id="WP_345715980.1">
    <property type="nucleotide sequence ID" value="NZ_BAABFP010000004.1"/>
</dbReference>
<keyword evidence="7" id="KW-1185">Reference proteome</keyword>
<reference evidence="7" key="1">
    <citation type="journal article" date="2019" name="Int. J. Syst. Evol. Microbiol.">
        <title>The Global Catalogue of Microorganisms (GCM) 10K type strain sequencing project: providing services to taxonomists for standard genome sequencing and annotation.</title>
        <authorList>
            <consortium name="The Broad Institute Genomics Platform"/>
            <consortium name="The Broad Institute Genome Sequencing Center for Infectious Disease"/>
            <person name="Wu L."/>
            <person name="Ma J."/>
        </authorList>
    </citation>
    <scope>NUCLEOTIDE SEQUENCE [LARGE SCALE GENOMIC DNA]</scope>
    <source>
        <strain evidence="7">KACC 14249</strain>
    </source>
</reference>
<evidence type="ECO:0000313" key="6">
    <source>
        <dbReference type="EMBL" id="MFC6007173.1"/>
    </source>
</evidence>
<evidence type="ECO:0000256" key="2">
    <source>
        <dbReference type="ARBA" id="ARBA00013064"/>
    </source>
</evidence>
<dbReference type="SMART" id="SM00226">
    <property type="entry name" value="LMWPc"/>
    <property type="match status" value="1"/>
</dbReference>
<dbReference type="EC" id="3.1.3.48" evidence="2"/>
<evidence type="ECO:0000256" key="3">
    <source>
        <dbReference type="ARBA" id="ARBA00022801"/>
    </source>
</evidence>
<name>A0ABW1JEX4_9ACTN</name>
<dbReference type="Pfam" id="PF01451">
    <property type="entry name" value="LMWPc"/>
    <property type="match status" value="1"/>
</dbReference>
<dbReference type="InterPro" id="IPR017867">
    <property type="entry name" value="Tyr_phospatase_low_mol_wt"/>
</dbReference>
<comment type="caution">
    <text evidence="6">The sequence shown here is derived from an EMBL/GenBank/DDBJ whole genome shotgun (WGS) entry which is preliminary data.</text>
</comment>
<keyword evidence="4" id="KW-0904">Protein phosphatase</keyword>
<evidence type="ECO:0000259" key="5">
    <source>
        <dbReference type="SMART" id="SM00226"/>
    </source>
</evidence>
<dbReference type="GO" id="GO:0004725">
    <property type="term" value="F:protein tyrosine phosphatase activity"/>
    <property type="evidence" value="ECO:0007669"/>
    <property type="project" value="UniProtKB-EC"/>
</dbReference>
<evidence type="ECO:0000256" key="4">
    <source>
        <dbReference type="ARBA" id="ARBA00022912"/>
    </source>
</evidence>
<dbReference type="EMBL" id="JBHSRD010000003">
    <property type="protein sequence ID" value="MFC6007173.1"/>
    <property type="molecule type" value="Genomic_DNA"/>
</dbReference>
<dbReference type="PRINTS" id="PR00719">
    <property type="entry name" value="LMWPTPASE"/>
</dbReference>
<dbReference type="SUPFAM" id="SSF52788">
    <property type="entry name" value="Phosphotyrosine protein phosphatases I"/>
    <property type="match status" value="1"/>
</dbReference>
<keyword evidence="3 6" id="KW-0378">Hydrolase</keyword>
<evidence type="ECO:0000256" key="1">
    <source>
        <dbReference type="ARBA" id="ARBA00011063"/>
    </source>
</evidence>
<comment type="similarity">
    <text evidence="1">Belongs to the low molecular weight phosphotyrosine protein phosphatase family.</text>
</comment>
<organism evidence="6 7">
    <name type="scientific">Angustibacter luteus</name>
    <dbReference type="NCBI Taxonomy" id="658456"/>
    <lineage>
        <taxon>Bacteria</taxon>
        <taxon>Bacillati</taxon>
        <taxon>Actinomycetota</taxon>
        <taxon>Actinomycetes</taxon>
        <taxon>Kineosporiales</taxon>
        <taxon>Kineosporiaceae</taxon>
    </lineage>
</organism>
<proteinExistence type="inferred from homology"/>
<dbReference type="InterPro" id="IPR023485">
    <property type="entry name" value="Ptyr_pPase"/>
</dbReference>
<feature type="domain" description="Phosphotyrosine protein phosphatase I" evidence="5">
    <location>
        <begin position="5"/>
        <end position="154"/>
    </location>
</feature>
<accession>A0ABW1JEX4</accession>
<dbReference type="PANTHER" id="PTHR11717:SF7">
    <property type="entry name" value="LOW MOLECULAR WEIGHT PHOSPHOTYROSINE PROTEIN PHOSPHATASE"/>
    <property type="match status" value="1"/>
</dbReference>
<dbReference type="Proteomes" id="UP001596189">
    <property type="component" value="Unassembled WGS sequence"/>
</dbReference>